<feature type="transmembrane region" description="Helical" evidence="5">
    <location>
        <begin position="188"/>
        <end position="208"/>
    </location>
</feature>
<evidence type="ECO:0000313" key="7">
    <source>
        <dbReference type="EMBL" id="EFH86447.1"/>
    </source>
</evidence>
<dbReference type="InterPro" id="IPR011701">
    <property type="entry name" value="MFS"/>
</dbReference>
<dbReference type="STRING" id="485913.Krac_7746"/>
<feature type="transmembrane region" description="Helical" evidence="5">
    <location>
        <begin position="73"/>
        <end position="93"/>
    </location>
</feature>
<reference evidence="7 8" key="1">
    <citation type="journal article" date="2011" name="Stand. Genomic Sci.">
        <title>Non-contiguous finished genome sequence and contextual data of the filamentous soil bacterium Ktedonobacter racemifer type strain (SOSP1-21).</title>
        <authorList>
            <person name="Chang Y.J."/>
            <person name="Land M."/>
            <person name="Hauser L."/>
            <person name="Chertkov O."/>
            <person name="Del Rio T.G."/>
            <person name="Nolan M."/>
            <person name="Copeland A."/>
            <person name="Tice H."/>
            <person name="Cheng J.F."/>
            <person name="Lucas S."/>
            <person name="Han C."/>
            <person name="Goodwin L."/>
            <person name="Pitluck S."/>
            <person name="Ivanova N."/>
            <person name="Ovchinikova G."/>
            <person name="Pati A."/>
            <person name="Chen A."/>
            <person name="Palaniappan K."/>
            <person name="Mavromatis K."/>
            <person name="Liolios K."/>
            <person name="Brettin T."/>
            <person name="Fiebig A."/>
            <person name="Rohde M."/>
            <person name="Abt B."/>
            <person name="Goker M."/>
            <person name="Detter J.C."/>
            <person name="Woyke T."/>
            <person name="Bristow J."/>
            <person name="Eisen J.A."/>
            <person name="Markowitz V."/>
            <person name="Hugenholtz P."/>
            <person name="Kyrpides N.C."/>
            <person name="Klenk H.P."/>
            <person name="Lapidus A."/>
        </authorList>
    </citation>
    <scope>NUCLEOTIDE SEQUENCE [LARGE SCALE GENOMIC DNA]</scope>
    <source>
        <strain evidence="8">DSM 44963</strain>
    </source>
</reference>
<dbReference type="PROSITE" id="PS50850">
    <property type="entry name" value="MFS"/>
    <property type="match status" value="1"/>
</dbReference>
<feature type="transmembrane region" description="Helical" evidence="5">
    <location>
        <begin position="272"/>
        <end position="290"/>
    </location>
</feature>
<feature type="transmembrane region" description="Helical" evidence="5">
    <location>
        <begin position="387"/>
        <end position="408"/>
    </location>
</feature>
<feature type="transmembrane region" description="Helical" evidence="5">
    <location>
        <begin position="302"/>
        <end position="318"/>
    </location>
</feature>
<evidence type="ECO:0000256" key="2">
    <source>
        <dbReference type="ARBA" id="ARBA00022692"/>
    </source>
</evidence>
<keyword evidence="8" id="KW-1185">Reference proteome</keyword>
<dbReference type="InterPro" id="IPR020846">
    <property type="entry name" value="MFS_dom"/>
</dbReference>
<protein>
    <submittedName>
        <fullName evidence="7">Major facilitator superfamily MFS_1</fullName>
    </submittedName>
</protein>
<dbReference type="eggNOG" id="COG2814">
    <property type="taxonomic scope" value="Bacteria"/>
</dbReference>
<feature type="transmembrane region" description="Helical" evidence="5">
    <location>
        <begin position="158"/>
        <end position="176"/>
    </location>
</feature>
<evidence type="ECO:0000259" key="6">
    <source>
        <dbReference type="PROSITE" id="PS50850"/>
    </source>
</evidence>
<keyword evidence="4 5" id="KW-0472">Membrane</keyword>
<keyword evidence="2 5" id="KW-0812">Transmembrane</keyword>
<comment type="subcellular location">
    <subcellularLocation>
        <location evidence="1">Cell membrane</location>
        <topology evidence="1">Multi-pass membrane protein</topology>
    </subcellularLocation>
</comment>
<dbReference type="EMBL" id="ADVG01000002">
    <property type="protein sequence ID" value="EFH86447.1"/>
    <property type="molecule type" value="Genomic_DNA"/>
</dbReference>
<dbReference type="Proteomes" id="UP000004508">
    <property type="component" value="Unassembled WGS sequence"/>
</dbReference>
<dbReference type="SUPFAM" id="SSF103473">
    <property type="entry name" value="MFS general substrate transporter"/>
    <property type="match status" value="1"/>
</dbReference>
<dbReference type="Gene3D" id="1.20.1250.20">
    <property type="entry name" value="MFS general substrate transporter like domains"/>
    <property type="match status" value="1"/>
</dbReference>
<evidence type="ECO:0000256" key="4">
    <source>
        <dbReference type="ARBA" id="ARBA00023136"/>
    </source>
</evidence>
<comment type="caution">
    <text evidence="7">The sequence shown here is derived from an EMBL/GenBank/DDBJ whole genome shotgun (WGS) entry which is preliminary data.</text>
</comment>
<feature type="transmembrane region" description="Helical" evidence="5">
    <location>
        <begin position="100"/>
        <end position="119"/>
    </location>
</feature>
<dbReference type="GO" id="GO:0022857">
    <property type="term" value="F:transmembrane transporter activity"/>
    <property type="evidence" value="ECO:0007669"/>
    <property type="project" value="InterPro"/>
</dbReference>
<dbReference type="InParanoid" id="D6TKZ7"/>
<dbReference type="PANTHER" id="PTHR42910">
    <property type="entry name" value="TRANSPORTER SCO4007-RELATED"/>
    <property type="match status" value="1"/>
</dbReference>
<dbReference type="FunCoup" id="D6TKZ7">
    <property type="interactions" value="77"/>
</dbReference>
<name>D6TKZ7_KTERA</name>
<dbReference type="InterPro" id="IPR036259">
    <property type="entry name" value="MFS_trans_sf"/>
</dbReference>
<gene>
    <name evidence="7" type="ORF">Krac_7746</name>
</gene>
<dbReference type="AlphaFoldDB" id="D6TKZ7"/>
<sequence>MCRRDVRELGKSNMLLASTEEEINKVNAPQLSQRLVLLLAVACGLSVANLYYVQPVLADIGREFAVSVNQVGVLATLSQLGYALGLLLIIPLGDRYNRRALIVTMLVAVTVALIAMALAPTLVLLSIASFIVGVTTVVPQLIVPLAASLARPQERGRVVGTVMSGLLIGVLLARTASGVLSAHLGWRAVYWIAAGLMVLLALVLRFLLPPDRPQSDMSYTQLLRSLWSLVKSEPVLRETSVYGALGFAAFSAFWATLSFRLQTPPFHYGSEVAGLFGLVGVVGALAASFIGRLADKVNPRKTIGIGLLILLASFGIFWLMGQYLWGLIIGVILLDLGAQANQISNQARVYSLNPAARSRLNTIYMVSYFIGGSFGSFLGTYGWGFAGWFGVCGVGLLLLLLALAVYVLNSRRTQAASR</sequence>
<dbReference type="PANTHER" id="PTHR42910:SF1">
    <property type="entry name" value="MAJOR FACILITATOR SUPERFAMILY (MFS) PROFILE DOMAIN-CONTAINING PROTEIN"/>
    <property type="match status" value="1"/>
</dbReference>
<evidence type="ECO:0000256" key="5">
    <source>
        <dbReference type="SAM" id="Phobius"/>
    </source>
</evidence>
<feature type="transmembrane region" description="Helical" evidence="5">
    <location>
        <begin position="241"/>
        <end position="260"/>
    </location>
</feature>
<feature type="domain" description="Major facilitator superfamily (MFS) profile" evidence="6">
    <location>
        <begin position="35"/>
        <end position="411"/>
    </location>
</feature>
<accession>D6TKZ7</accession>
<organism evidence="7 8">
    <name type="scientific">Ktedonobacter racemifer DSM 44963</name>
    <dbReference type="NCBI Taxonomy" id="485913"/>
    <lineage>
        <taxon>Bacteria</taxon>
        <taxon>Bacillati</taxon>
        <taxon>Chloroflexota</taxon>
        <taxon>Ktedonobacteria</taxon>
        <taxon>Ktedonobacterales</taxon>
        <taxon>Ktedonobacteraceae</taxon>
        <taxon>Ktedonobacter</taxon>
    </lineage>
</organism>
<evidence type="ECO:0000313" key="8">
    <source>
        <dbReference type="Proteomes" id="UP000004508"/>
    </source>
</evidence>
<evidence type="ECO:0000256" key="1">
    <source>
        <dbReference type="ARBA" id="ARBA00004651"/>
    </source>
</evidence>
<evidence type="ECO:0000256" key="3">
    <source>
        <dbReference type="ARBA" id="ARBA00022989"/>
    </source>
</evidence>
<dbReference type="CDD" id="cd17324">
    <property type="entry name" value="MFS_NepI_like"/>
    <property type="match status" value="1"/>
</dbReference>
<dbReference type="GO" id="GO:0005886">
    <property type="term" value="C:plasma membrane"/>
    <property type="evidence" value="ECO:0007669"/>
    <property type="project" value="UniProtKB-SubCell"/>
</dbReference>
<feature type="transmembrane region" description="Helical" evidence="5">
    <location>
        <begin position="125"/>
        <end position="146"/>
    </location>
</feature>
<keyword evidence="3 5" id="KW-1133">Transmembrane helix</keyword>
<proteinExistence type="predicted"/>
<dbReference type="Pfam" id="PF07690">
    <property type="entry name" value="MFS_1"/>
    <property type="match status" value="1"/>
</dbReference>
<feature type="transmembrane region" description="Helical" evidence="5">
    <location>
        <begin position="35"/>
        <end position="53"/>
    </location>
</feature>